<evidence type="ECO:0000256" key="6">
    <source>
        <dbReference type="ARBA" id="ARBA00022847"/>
    </source>
</evidence>
<dbReference type="PRINTS" id="PR00171">
    <property type="entry name" value="SUGRTRNSPORT"/>
</dbReference>
<dbReference type="Pfam" id="PF00083">
    <property type="entry name" value="Sugar_tr"/>
    <property type="match status" value="1"/>
</dbReference>
<dbReference type="Proteomes" id="UP001210211">
    <property type="component" value="Unassembled WGS sequence"/>
</dbReference>
<keyword evidence="4" id="KW-0762">Sugar transport</keyword>
<feature type="transmembrane region" description="Helical" evidence="10">
    <location>
        <begin position="312"/>
        <end position="334"/>
    </location>
</feature>
<feature type="transmembrane region" description="Helical" evidence="10">
    <location>
        <begin position="105"/>
        <end position="123"/>
    </location>
</feature>
<feature type="transmembrane region" description="Helical" evidence="10">
    <location>
        <begin position="162"/>
        <end position="180"/>
    </location>
</feature>
<feature type="transmembrane region" description="Helical" evidence="10">
    <location>
        <begin position="276"/>
        <end position="300"/>
    </location>
</feature>
<evidence type="ECO:0000256" key="8">
    <source>
        <dbReference type="ARBA" id="ARBA00023136"/>
    </source>
</evidence>
<evidence type="ECO:0000256" key="4">
    <source>
        <dbReference type="ARBA" id="ARBA00022597"/>
    </source>
</evidence>
<evidence type="ECO:0000256" key="7">
    <source>
        <dbReference type="ARBA" id="ARBA00022989"/>
    </source>
</evidence>
<evidence type="ECO:0000313" key="13">
    <source>
        <dbReference type="Proteomes" id="UP001210211"/>
    </source>
</evidence>
<dbReference type="NCBIfam" id="TIGR00879">
    <property type="entry name" value="SP"/>
    <property type="match status" value="1"/>
</dbReference>
<keyword evidence="3 9" id="KW-0813">Transport</keyword>
<dbReference type="CDD" id="cd17361">
    <property type="entry name" value="MFS_STP"/>
    <property type="match status" value="1"/>
</dbReference>
<evidence type="ECO:0000256" key="1">
    <source>
        <dbReference type="ARBA" id="ARBA00004141"/>
    </source>
</evidence>
<gene>
    <name evidence="12" type="ORF">LUZ61_017858</name>
</gene>
<dbReference type="PROSITE" id="PS50850">
    <property type="entry name" value="MFS"/>
    <property type="match status" value="1"/>
</dbReference>
<dbReference type="PANTHER" id="PTHR23500:SF74">
    <property type="entry name" value="SUGAR TRANSPORT PROTEIN MST5"/>
    <property type="match status" value="1"/>
</dbReference>
<keyword evidence="8 10" id="KW-0472">Membrane</keyword>
<accession>A0AAD5Z8E9</accession>
<evidence type="ECO:0000313" key="12">
    <source>
        <dbReference type="EMBL" id="KAJ3688694.1"/>
    </source>
</evidence>
<dbReference type="PROSITE" id="PS00216">
    <property type="entry name" value="SUGAR_TRANSPORT_1"/>
    <property type="match status" value="1"/>
</dbReference>
<feature type="transmembrane region" description="Helical" evidence="10">
    <location>
        <begin position="192"/>
        <end position="214"/>
    </location>
</feature>
<feature type="transmembrane region" description="Helical" evidence="10">
    <location>
        <begin position="377"/>
        <end position="403"/>
    </location>
</feature>
<sequence length="505" mass="54958">MPAGGQYPGRITWSVIIACCVASSGGLIFGYDIGISGGVTSMDSFLSKFFPSVYHLEENSTSSSQYCKFDSQLLTLFTSSLYLAALVSSFVAATVTRKYGRKWSMFLGGLTFLVGAVINGLAVNVFMLILGRVLLGIGVGFANQSAPVYLSEIAPAMHRGTLNIGFQLMVTIGIFVANLINYGTAQIPGGWGWRLSLGLAAVPALIITIGSLLLPETPNSLVERGKNDQAKRILVKIRGVTDVHPEYEEIVAACDEARAIDHPWSNILKSKYRPQLIISSLIPIFQQLTGINVIMFYAPVLFKIIGFGSNASLLSAVITGIINVGATVVSILLVDRAGRRPLFLGGGIGMFLCQVSVGALIDILFGVSGAGTVIKKLAAPVLFFICIYVAAFACSWGPLGWLVPSEIFPLEIRSAGQSITVSMNMLFTFAIGQAFLSMLCHMKFGLFYFFSGWVIIMTLFILFFVPETKNVPIEEMMIVWSNHWFWNRYIADEDIIGNRYSNNNM</sequence>
<dbReference type="InterPro" id="IPR003663">
    <property type="entry name" value="Sugar/inositol_transpt"/>
</dbReference>
<comment type="subcellular location">
    <subcellularLocation>
        <location evidence="1">Membrane</location>
        <topology evidence="1">Multi-pass membrane protein</topology>
    </subcellularLocation>
</comment>
<dbReference type="EMBL" id="JAMRDG010000002">
    <property type="protein sequence ID" value="KAJ3688694.1"/>
    <property type="molecule type" value="Genomic_DNA"/>
</dbReference>
<keyword evidence="13" id="KW-1185">Reference proteome</keyword>
<keyword evidence="7 10" id="KW-1133">Transmembrane helix</keyword>
<protein>
    <recommendedName>
        <fullName evidence="11">Major facilitator superfamily (MFS) profile domain-containing protein</fullName>
    </recommendedName>
</protein>
<keyword evidence="6" id="KW-0769">Symport</keyword>
<feature type="transmembrane region" description="Helical" evidence="10">
    <location>
        <begin position="445"/>
        <end position="465"/>
    </location>
</feature>
<reference evidence="12 13" key="1">
    <citation type="journal article" date="2022" name="Cell">
        <title>Repeat-based holocentromeres influence genome architecture and karyotype evolution.</title>
        <authorList>
            <person name="Hofstatter P.G."/>
            <person name="Thangavel G."/>
            <person name="Lux T."/>
            <person name="Neumann P."/>
            <person name="Vondrak T."/>
            <person name="Novak P."/>
            <person name="Zhang M."/>
            <person name="Costa L."/>
            <person name="Castellani M."/>
            <person name="Scott A."/>
            <person name="Toegelov H."/>
            <person name="Fuchs J."/>
            <person name="Mata-Sucre Y."/>
            <person name="Dias Y."/>
            <person name="Vanzela A.L.L."/>
            <person name="Huettel B."/>
            <person name="Almeida C.C.S."/>
            <person name="Simkova H."/>
            <person name="Souza G."/>
            <person name="Pedrosa-Harand A."/>
            <person name="Macas J."/>
            <person name="Mayer K.F.X."/>
            <person name="Houben A."/>
            <person name="Marques A."/>
        </authorList>
    </citation>
    <scope>NUCLEOTIDE SEQUENCE [LARGE SCALE GENOMIC DNA]</scope>
    <source>
        <strain evidence="12">RhyTen1mFocal</strain>
    </source>
</reference>
<evidence type="ECO:0000256" key="3">
    <source>
        <dbReference type="ARBA" id="ARBA00022448"/>
    </source>
</evidence>
<dbReference type="InterPro" id="IPR005829">
    <property type="entry name" value="Sugar_transporter_CS"/>
</dbReference>
<dbReference type="PANTHER" id="PTHR23500">
    <property type="entry name" value="SOLUTE CARRIER FAMILY 2, FACILITATED GLUCOSE TRANSPORTER"/>
    <property type="match status" value="1"/>
</dbReference>
<organism evidence="12 13">
    <name type="scientific">Rhynchospora tenuis</name>
    <dbReference type="NCBI Taxonomy" id="198213"/>
    <lineage>
        <taxon>Eukaryota</taxon>
        <taxon>Viridiplantae</taxon>
        <taxon>Streptophyta</taxon>
        <taxon>Embryophyta</taxon>
        <taxon>Tracheophyta</taxon>
        <taxon>Spermatophyta</taxon>
        <taxon>Magnoliopsida</taxon>
        <taxon>Liliopsida</taxon>
        <taxon>Poales</taxon>
        <taxon>Cyperaceae</taxon>
        <taxon>Cyperoideae</taxon>
        <taxon>Rhynchosporeae</taxon>
        <taxon>Rhynchospora</taxon>
    </lineage>
</organism>
<keyword evidence="5 10" id="KW-0812">Transmembrane</keyword>
<dbReference type="PROSITE" id="PS00217">
    <property type="entry name" value="SUGAR_TRANSPORT_2"/>
    <property type="match status" value="1"/>
</dbReference>
<dbReference type="Gene3D" id="1.20.1250.20">
    <property type="entry name" value="MFS general substrate transporter like domains"/>
    <property type="match status" value="1"/>
</dbReference>
<dbReference type="GO" id="GO:0016020">
    <property type="term" value="C:membrane"/>
    <property type="evidence" value="ECO:0007669"/>
    <property type="project" value="UniProtKB-SubCell"/>
</dbReference>
<comment type="similarity">
    <text evidence="2 9">Belongs to the major facilitator superfamily. Sugar transporter (TC 2.A.1.1) family.</text>
</comment>
<feature type="domain" description="Major facilitator superfamily (MFS) profile" evidence="11">
    <location>
        <begin position="18"/>
        <end position="469"/>
    </location>
</feature>
<dbReference type="GO" id="GO:0015293">
    <property type="term" value="F:symporter activity"/>
    <property type="evidence" value="ECO:0007669"/>
    <property type="project" value="UniProtKB-KW"/>
</dbReference>
<evidence type="ECO:0000256" key="9">
    <source>
        <dbReference type="RuleBase" id="RU003346"/>
    </source>
</evidence>
<evidence type="ECO:0000256" key="10">
    <source>
        <dbReference type="SAM" id="Phobius"/>
    </source>
</evidence>
<proteinExistence type="inferred from homology"/>
<dbReference type="InterPro" id="IPR036259">
    <property type="entry name" value="MFS_trans_sf"/>
</dbReference>
<feature type="transmembrane region" description="Helical" evidence="10">
    <location>
        <begin position="12"/>
        <end position="31"/>
    </location>
</feature>
<name>A0AAD5Z8E9_9POAL</name>
<feature type="transmembrane region" description="Helical" evidence="10">
    <location>
        <begin position="73"/>
        <end position="93"/>
    </location>
</feature>
<comment type="caution">
    <text evidence="12">The sequence shown here is derived from an EMBL/GenBank/DDBJ whole genome shotgun (WGS) entry which is preliminary data.</text>
</comment>
<evidence type="ECO:0000256" key="2">
    <source>
        <dbReference type="ARBA" id="ARBA00010992"/>
    </source>
</evidence>
<feature type="transmembrane region" description="Helical" evidence="10">
    <location>
        <begin position="415"/>
        <end position="439"/>
    </location>
</feature>
<dbReference type="InterPro" id="IPR005828">
    <property type="entry name" value="MFS_sugar_transport-like"/>
</dbReference>
<feature type="transmembrane region" description="Helical" evidence="10">
    <location>
        <begin position="341"/>
        <end position="365"/>
    </location>
</feature>
<evidence type="ECO:0000259" key="11">
    <source>
        <dbReference type="PROSITE" id="PS50850"/>
    </source>
</evidence>
<dbReference type="FunFam" id="1.20.1250.20:FF:000002">
    <property type="entry name" value="Sugar transport protein 13"/>
    <property type="match status" value="1"/>
</dbReference>
<dbReference type="SUPFAM" id="SSF103473">
    <property type="entry name" value="MFS general substrate transporter"/>
    <property type="match status" value="1"/>
</dbReference>
<evidence type="ECO:0000256" key="5">
    <source>
        <dbReference type="ARBA" id="ARBA00022692"/>
    </source>
</evidence>
<dbReference type="InterPro" id="IPR044778">
    <property type="entry name" value="MFS_STP/MST-like_plant"/>
</dbReference>
<dbReference type="AlphaFoldDB" id="A0AAD5Z8E9"/>
<dbReference type="GO" id="GO:0015145">
    <property type="term" value="F:monosaccharide transmembrane transporter activity"/>
    <property type="evidence" value="ECO:0007669"/>
    <property type="project" value="InterPro"/>
</dbReference>
<dbReference type="InterPro" id="IPR045262">
    <property type="entry name" value="STP/PLT_plant"/>
</dbReference>
<dbReference type="InterPro" id="IPR020846">
    <property type="entry name" value="MFS_dom"/>
</dbReference>